<organism evidence="7">
    <name type="scientific">Chaetomium thermophilum (strain DSM 1495 / CBS 144.50 / IMI 039719)</name>
    <name type="common">Thermochaetoides thermophila</name>
    <dbReference type="NCBI Taxonomy" id="759272"/>
    <lineage>
        <taxon>Eukaryota</taxon>
        <taxon>Fungi</taxon>
        <taxon>Dikarya</taxon>
        <taxon>Ascomycota</taxon>
        <taxon>Pezizomycotina</taxon>
        <taxon>Sordariomycetes</taxon>
        <taxon>Sordariomycetidae</taxon>
        <taxon>Sordariales</taxon>
        <taxon>Chaetomiaceae</taxon>
        <taxon>Thermochaetoides</taxon>
    </lineage>
</organism>
<feature type="domain" description="Clr5" evidence="5">
    <location>
        <begin position="4"/>
        <end position="53"/>
    </location>
</feature>
<evidence type="ECO:0000256" key="2">
    <source>
        <dbReference type="ARBA" id="ARBA00023043"/>
    </source>
</evidence>
<evidence type="ECO:0000259" key="5">
    <source>
        <dbReference type="Pfam" id="PF14420"/>
    </source>
</evidence>
<evidence type="ECO:0000313" key="7">
    <source>
        <dbReference type="Proteomes" id="UP000008066"/>
    </source>
</evidence>
<dbReference type="OMA" id="WERRYDS"/>
<dbReference type="Gene3D" id="1.25.40.20">
    <property type="entry name" value="Ankyrin repeat-containing domain"/>
    <property type="match status" value="2"/>
</dbReference>
<dbReference type="InterPro" id="IPR002110">
    <property type="entry name" value="Ankyrin_rpt"/>
</dbReference>
<accession>G0SFW5</accession>
<dbReference type="OrthoDB" id="4589408at2759"/>
<feature type="region of interest" description="Disordered" evidence="4">
    <location>
        <begin position="160"/>
        <end position="196"/>
    </location>
</feature>
<evidence type="ECO:0000256" key="1">
    <source>
        <dbReference type="ARBA" id="ARBA00022737"/>
    </source>
</evidence>
<keyword evidence="1" id="KW-0677">Repeat</keyword>
<keyword evidence="7" id="KW-1185">Reference proteome</keyword>
<evidence type="ECO:0000256" key="4">
    <source>
        <dbReference type="SAM" id="MobiDB-lite"/>
    </source>
</evidence>
<dbReference type="HOGENOM" id="CLU_032053_0_0_1"/>
<dbReference type="PANTHER" id="PTHR24123:SF33">
    <property type="entry name" value="PROTEIN HOS4"/>
    <property type="match status" value="1"/>
</dbReference>
<feature type="repeat" description="ANK" evidence="3">
    <location>
        <begin position="445"/>
        <end position="477"/>
    </location>
</feature>
<dbReference type="PROSITE" id="PS50297">
    <property type="entry name" value="ANK_REP_REGION"/>
    <property type="match status" value="2"/>
</dbReference>
<dbReference type="EMBL" id="GL988047">
    <property type="protein sequence ID" value="EGS17880.1"/>
    <property type="molecule type" value="Genomic_DNA"/>
</dbReference>
<dbReference type="SMART" id="SM00248">
    <property type="entry name" value="ANK"/>
    <property type="match status" value="4"/>
</dbReference>
<dbReference type="PANTHER" id="PTHR24123">
    <property type="entry name" value="ANKYRIN REPEAT-CONTAINING"/>
    <property type="match status" value="1"/>
</dbReference>
<protein>
    <recommendedName>
        <fullName evidence="5">Clr5 domain-containing protein</fullName>
    </recommendedName>
</protein>
<feature type="compositionally biased region" description="Polar residues" evidence="4">
    <location>
        <begin position="180"/>
        <end position="192"/>
    </location>
</feature>
<dbReference type="InterPro" id="IPR036770">
    <property type="entry name" value="Ankyrin_rpt-contain_sf"/>
</dbReference>
<dbReference type="KEGG" id="cthr:CTHT_0072380"/>
<dbReference type="Pfam" id="PF14420">
    <property type="entry name" value="Clr5"/>
    <property type="match status" value="1"/>
</dbReference>
<dbReference type="InterPro" id="IPR051165">
    <property type="entry name" value="Multifunctional_ANK_Repeat"/>
</dbReference>
<dbReference type="InterPro" id="IPR025676">
    <property type="entry name" value="Clr5_dom"/>
</dbReference>
<dbReference type="GeneID" id="18261276"/>
<gene>
    <name evidence="6" type="ORF">CTHT_0072380</name>
</gene>
<dbReference type="AlphaFoldDB" id="G0SFW5"/>
<feature type="repeat" description="ANK" evidence="3">
    <location>
        <begin position="348"/>
        <end position="380"/>
    </location>
</feature>
<dbReference type="SUPFAM" id="SSF48403">
    <property type="entry name" value="Ankyrin repeat"/>
    <property type="match status" value="1"/>
</dbReference>
<proteinExistence type="predicted"/>
<reference evidence="6 7" key="1">
    <citation type="journal article" date="2011" name="Cell">
        <title>Insight into structure and assembly of the nuclear pore complex by utilizing the genome of a eukaryotic thermophile.</title>
        <authorList>
            <person name="Amlacher S."/>
            <person name="Sarges P."/>
            <person name="Flemming D."/>
            <person name="van Noort V."/>
            <person name="Kunze R."/>
            <person name="Devos D.P."/>
            <person name="Arumugam M."/>
            <person name="Bork P."/>
            <person name="Hurt E."/>
        </authorList>
    </citation>
    <scope>NUCLEOTIDE SEQUENCE [LARGE SCALE GENOMIC DNA]</scope>
    <source>
        <strain evidence="7">DSM 1495 / CBS 144.50 / IMI 039719</strain>
    </source>
</reference>
<keyword evidence="2 3" id="KW-0040">ANK repeat</keyword>
<evidence type="ECO:0000256" key="3">
    <source>
        <dbReference type="PROSITE-ProRule" id="PRU00023"/>
    </source>
</evidence>
<dbReference type="Pfam" id="PF12796">
    <property type="entry name" value="Ank_2"/>
    <property type="match status" value="2"/>
</dbReference>
<evidence type="ECO:0000313" key="6">
    <source>
        <dbReference type="EMBL" id="EGS17880.1"/>
    </source>
</evidence>
<sequence>MRRLDWQGHRSFIEELYRKYPLKVLKPIMETQYGFKASEKMYKKHLKSWDLGKYIPNKVMKAIVIIARRRLRLYNKKTIFIVRGQLLPYHKLNRWIRRHPDETIDPENEEPVATPKNVKYMTPEPELPQNLSLPSVPSATNSAVNEERASGMPVTNHFEAPQASTCPPTRAVHPYEPGSTWPQNSTTYSTAGPSDHHVETFIPNAFSGPQVPASLNSIAVLAHQCQNIPSFHPEPAPPSEQFAPFYGYQPPHTSWETALISSEALIGQQHNTWSPLESFETATISTASSGSNTLDPEAMSTADSMPAYHPLQDLNLSPLHYAVLDNDIRRAETLLKAAHANPNCVARGGTRPLHYAAFQRNTEMVRLLLSHGANYAAKTDQDRSVLFFAVRCPNINDVDMLPYVYRGFPKDVFTDDATMAVIDALYEDPASWTPRRRDIKMGDRNGVTPLMLAAENGFIKASRMFLQLGAKPDARDHAGHTAIKYAAKYAAAARRRDIIQLLLKTDPAVPSDIHHMLELVRRNVSLPDVSQAGNMSWDLEGILVAEEVVRMCSEKDVLWKLEQVAEEKRNGALVKLLYHVKTKLRLEEGQVRRPGVVRG</sequence>
<dbReference type="RefSeq" id="XP_006697498.1">
    <property type="nucleotide sequence ID" value="XM_006697435.1"/>
</dbReference>
<dbReference type="eggNOG" id="KOG4177">
    <property type="taxonomic scope" value="Eukaryota"/>
</dbReference>
<name>G0SFW5_CHATD</name>
<dbReference type="Proteomes" id="UP000008066">
    <property type="component" value="Unassembled WGS sequence"/>
</dbReference>
<dbReference type="PROSITE" id="PS50088">
    <property type="entry name" value="ANK_REPEAT"/>
    <property type="match status" value="2"/>
</dbReference>